<dbReference type="Gene3D" id="3.40.50.1820">
    <property type="entry name" value="alpha/beta hydrolase"/>
    <property type="match status" value="1"/>
</dbReference>
<comment type="caution">
    <text evidence="3">The sequence shown here is derived from an EMBL/GenBank/DDBJ whole genome shotgun (WGS) entry which is preliminary data.</text>
</comment>
<accession>A0ABU0APN1</accession>
<sequence>MMWEREIIETNRGSFEVYTSGRGEPLCITHLYSAFNELGYYFADPFTDHFKVYLVNLKDAGQSCQSMSDDELSMVESCKDLEAIRESLNIDKWGFAGHSTGGMLALVYSAHFGQSLTRVLSGGSTASKHYMYHPGSMYCKESPLNKRLRKILTVLGSSESSRPERVKVNREWTEMSLYQPEHYDTYFSKPSSGRVVPKRLDYYSYKDLPNYDVREWLPAIDVPFFVYCGRYDAQCPLPFSEEIAELLPNSTLFTFEESNHFPYLEEVNKFKTMIQAFSLIRKRGTSDANETYSEEKAP</sequence>
<organism evidence="3 4">
    <name type="scientific">Cytobacillus purgationiresistens</name>
    <dbReference type="NCBI Taxonomy" id="863449"/>
    <lineage>
        <taxon>Bacteria</taxon>
        <taxon>Bacillati</taxon>
        <taxon>Bacillota</taxon>
        <taxon>Bacilli</taxon>
        <taxon>Bacillales</taxon>
        <taxon>Bacillaceae</taxon>
        <taxon>Cytobacillus</taxon>
    </lineage>
</organism>
<evidence type="ECO:0000313" key="3">
    <source>
        <dbReference type="EMBL" id="MDQ0273158.1"/>
    </source>
</evidence>
<feature type="domain" description="AB hydrolase-1" evidence="2">
    <location>
        <begin position="38"/>
        <end position="266"/>
    </location>
</feature>
<keyword evidence="1 3" id="KW-0378">Hydrolase</keyword>
<dbReference type="PANTHER" id="PTHR43798">
    <property type="entry name" value="MONOACYLGLYCEROL LIPASE"/>
    <property type="match status" value="1"/>
</dbReference>
<dbReference type="EMBL" id="JAUSUB010000034">
    <property type="protein sequence ID" value="MDQ0273158.1"/>
    <property type="molecule type" value="Genomic_DNA"/>
</dbReference>
<dbReference type="Pfam" id="PF00561">
    <property type="entry name" value="Abhydrolase_1"/>
    <property type="match status" value="1"/>
</dbReference>
<evidence type="ECO:0000313" key="4">
    <source>
        <dbReference type="Proteomes" id="UP001238088"/>
    </source>
</evidence>
<dbReference type="Proteomes" id="UP001238088">
    <property type="component" value="Unassembled WGS sequence"/>
</dbReference>
<evidence type="ECO:0000259" key="2">
    <source>
        <dbReference type="Pfam" id="PF00561"/>
    </source>
</evidence>
<protein>
    <submittedName>
        <fullName evidence="3">Proline iminopeptidase</fullName>
        <ecNumber evidence="3">3.4.11.5</ecNumber>
    </submittedName>
</protein>
<dbReference type="InterPro" id="IPR029058">
    <property type="entry name" value="AB_hydrolase_fold"/>
</dbReference>
<dbReference type="GO" id="GO:0004177">
    <property type="term" value="F:aminopeptidase activity"/>
    <property type="evidence" value="ECO:0007669"/>
    <property type="project" value="UniProtKB-KW"/>
</dbReference>
<proteinExistence type="predicted"/>
<keyword evidence="4" id="KW-1185">Reference proteome</keyword>
<name>A0ABU0APN1_9BACI</name>
<gene>
    <name evidence="3" type="ORF">J2S17_005079</name>
</gene>
<dbReference type="SUPFAM" id="SSF53474">
    <property type="entry name" value="alpha/beta-Hydrolases"/>
    <property type="match status" value="1"/>
</dbReference>
<dbReference type="EC" id="3.4.11.5" evidence="3"/>
<reference evidence="3 4" key="1">
    <citation type="submission" date="2023-07" db="EMBL/GenBank/DDBJ databases">
        <title>Genomic Encyclopedia of Type Strains, Phase IV (KMG-IV): sequencing the most valuable type-strain genomes for metagenomic binning, comparative biology and taxonomic classification.</title>
        <authorList>
            <person name="Goeker M."/>
        </authorList>
    </citation>
    <scope>NUCLEOTIDE SEQUENCE [LARGE SCALE GENOMIC DNA]</scope>
    <source>
        <strain evidence="3 4">DSM 23494</strain>
    </source>
</reference>
<dbReference type="InterPro" id="IPR050266">
    <property type="entry name" value="AB_hydrolase_sf"/>
</dbReference>
<keyword evidence="3" id="KW-0031">Aminopeptidase</keyword>
<keyword evidence="3" id="KW-0645">Protease</keyword>
<dbReference type="InterPro" id="IPR000073">
    <property type="entry name" value="AB_hydrolase_1"/>
</dbReference>
<dbReference type="Gene3D" id="6.10.140.700">
    <property type="match status" value="1"/>
</dbReference>
<dbReference type="PANTHER" id="PTHR43798:SF31">
    <property type="entry name" value="AB HYDROLASE SUPERFAMILY PROTEIN YCLE"/>
    <property type="match status" value="1"/>
</dbReference>
<evidence type="ECO:0000256" key="1">
    <source>
        <dbReference type="ARBA" id="ARBA00022801"/>
    </source>
</evidence>